<dbReference type="AlphaFoldDB" id="A0A7Y8XZ92"/>
<sequence>MKSSISKKIIIAGLFLLLLQNVFAQQLYVKTFGNAKDKAVIFLHGGPGYNSASFEVTTAKPLSEKGFFVIVYDRRGEGRSVDANAKFNFEQTLVDLDGLYSTYHLNKATLIGHSFGGMVGTEFTKKHPEKVNALILVGAPVNLQESFDQIVSRCRKIYEDKKDEGNLNYIGMLEKMDKSSMEYASYCFGHAMYNGFYSTKNPSEESKKLFADLKNSPESAYASKMTVEPPKGFWQNDHYTTLDLTATLSQLVAKKVKIYGLYGKEDGLYATSQIEKLRGILGKNNLKYLENCSHSVFIDQQTTFLQSISEWAK</sequence>
<evidence type="ECO:0000256" key="2">
    <source>
        <dbReference type="ARBA" id="ARBA00022801"/>
    </source>
</evidence>
<dbReference type="GO" id="GO:0016020">
    <property type="term" value="C:membrane"/>
    <property type="evidence" value="ECO:0007669"/>
    <property type="project" value="TreeGrafter"/>
</dbReference>
<dbReference type="PANTHER" id="PTHR43798:SF33">
    <property type="entry name" value="HYDROLASE, PUTATIVE (AFU_ORTHOLOGUE AFUA_2G14860)-RELATED"/>
    <property type="match status" value="1"/>
</dbReference>
<evidence type="ECO:0000313" key="5">
    <source>
        <dbReference type="Proteomes" id="UP000535020"/>
    </source>
</evidence>
<feature type="domain" description="AB hydrolase-1" evidence="3">
    <location>
        <begin position="39"/>
        <end position="299"/>
    </location>
</feature>
<keyword evidence="5" id="KW-1185">Reference proteome</keyword>
<reference evidence="4 5" key="1">
    <citation type="submission" date="2020-07" db="EMBL/GenBank/DDBJ databases">
        <authorList>
            <person name="Sun Q."/>
        </authorList>
    </citation>
    <scope>NUCLEOTIDE SEQUENCE [LARGE SCALE GENOMIC DNA]</scope>
    <source>
        <strain evidence="4 5">MAH-1</strain>
    </source>
</reference>
<dbReference type="Proteomes" id="UP000535020">
    <property type="component" value="Unassembled WGS sequence"/>
</dbReference>
<dbReference type="GO" id="GO:0008233">
    <property type="term" value="F:peptidase activity"/>
    <property type="evidence" value="ECO:0007669"/>
    <property type="project" value="InterPro"/>
</dbReference>
<dbReference type="Pfam" id="PF00561">
    <property type="entry name" value="Abhydrolase_1"/>
    <property type="match status" value="1"/>
</dbReference>
<dbReference type="InterPro" id="IPR002410">
    <property type="entry name" value="Peptidase_S33"/>
</dbReference>
<comment type="similarity">
    <text evidence="1">Belongs to the peptidase S33 family.</text>
</comment>
<dbReference type="InterPro" id="IPR000073">
    <property type="entry name" value="AB_hydrolase_1"/>
</dbReference>
<dbReference type="SUPFAM" id="SSF53474">
    <property type="entry name" value="alpha/beta-Hydrolases"/>
    <property type="match status" value="1"/>
</dbReference>
<evidence type="ECO:0000313" key="4">
    <source>
        <dbReference type="EMBL" id="NYA69487.1"/>
    </source>
</evidence>
<dbReference type="RefSeq" id="WP_176004302.1">
    <property type="nucleotide sequence ID" value="NZ_JABWMI010000001.1"/>
</dbReference>
<gene>
    <name evidence="4" type="ORF">HZF10_01035</name>
</gene>
<dbReference type="InterPro" id="IPR029058">
    <property type="entry name" value="AB_hydrolase_fold"/>
</dbReference>
<accession>A0A7Y8XZ92</accession>
<name>A0A7Y8XZ92_9FLAO</name>
<dbReference type="Gene3D" id="3.40.50.1820">
    <property type="entry name" value="alpha/beta hydrolase"/>
    <property type="match status" value="1"/>
</dbReference>
<comment type="caution">
    <text evidence="4">The sequence shown here is derived from an EMBL/GenBank/DDBJ whole genome shotgun (WGS) entry which is preliminary data.</text>
</comment>
<evidence type="ECO:0000256" key="1">
    <source>
        <dbReference type="ARBA" id="ARBA00010088"/>
    </source>
</evidence>
<dbReference type="PRINTS" id="PR00111">
    <property type="entry name" value="ABHYDROLASE"/>
</dbReference>
<organism evidence="4 5">
    <name type="scientific">Flavobacterium agri</name>
    <dbReference type="NCBI Taxonomy" id="2743471"/>
    <lineage>
        <taxon>Bacteria</taxon>
        <taxon>Pseudomonadati</taxon>
        <taxon>Bacteroidota</taxon>
        <taxon>Flavobacteriia</taxon>
        <taxon>Flavobacteriales</taxon>
        <taxon>Flavobacteriaceae</taxon>
        <taxon>Flavobacterium</taxon>
    </lineage>
</organism>
<dbReference type="PANTHER" id="PTHR43798">
    <property type="entry name" value="MONOACYLGLYCEROL LIPASE"/>
    <property type="match status" value="1"/>
</dbReference>
<dbReference type="GO" id="GO:0006508">
    <property type="term" value="P:proteolysis"/>
    <property type="evidence" value="ECO:0007669"/>
    <property type="project" value="InterPro"/>
</dbReference>
<keyword evidence="2 4" id="KW-0378">Hydrolase</keyword>
<proteinExistence type="inferred from homology"/>
<dbReference type="InterPro" id="IPR050266">
    <property type="entry name" value="AB_hydrolase_sf"/>
</dbReference>
<protein>
    <submittedName>
        <fullName evidence="4">Alpha/beta hydrolase</fullName>
    </submittedName>
</protein>
<dbReference type="PRINTS" id="PR00793">
    <property type="entry name" value="PROAMNOPTASE"/>
</dbReference>
<evidence type="ECO:0000259" key="3">
    <source>
        <dbReference type="Pfam" id="PF00561"/>
    </source>
</evidence>
<dbReference type="EMBL" id="JACBJI010000001">
    <property type="protein sequence ID" value="NYA69487.1"/>
    <property type="molecule type" value="Genomic_DNA"/>
</dbReference>